<feature type="region of interest" description="Disordered" evidence="1">
    <location>
        <begin position="1"/>
        <end position="47"/>
    </location>
</feature>
<protein>
    <submittedName>
        <fullName evidence="2">Uncharacterized protein</fullName>
    </submittedName>
</protein>
<name>A0ABD2Z5Z0_9GENT</name>
<evidence type="ECO:0000313" key="3">
    <source>
        <dbReference type="Proteomes" id="UP001630127"/>
    </source>
</evidence>
<dbReference type="EMBL" id="JBJUIK010000011">
    <property type="protein sequence ID" value="KAL3513705.1"/>
    <property type="molecule type" value="Genomic_DNA"/>
</dbReference>
<evidence type="ECO:0000256" key="1">
    <source>
        <dbReference type="SAM" id="MobiDB-lite"/>
    </source>
</evidence>
<accession>A0ABD2Z5Z0</accession>
<organism evidence="2 3">
    <name type="scientific">Cinchona calisaya</name>
    <dbReference type="NCBI Taxonomy" id="153742"/>
    <lineage>
        <taxon>Eukaryota</taxon>
        <taxon>Viridiplantae</taxon>
        <taxon>Streptophyta</taxon>
        <taxon>Embryophyta</taxon>
        <taxon>Tracheophyta</taxon>
        <taxon>Spermatophyta</taxon>
        <taxon>Magnoliopsida</taxon>
        <taxon>eudicotyledons</taxon>
        <taxon>Gunneridae</taxon>
        <taxon>Pentapetalae</taxon>
        <taxon>asterids</taxon>
        <taxon>lamiids</taxon>
        <taxon>Gentianales</taxon>
        <taxon>Rubiaceae</taxon>
        <taxon>Cinchonoideae</taxon>
        <taxon>Cinchoneae</taxon>
        <taxon>Cinchona</taxon>
    </lineage>
</organism>
<sequence length="109" mass="12782">MKSHKAEQMVTAKKKHKKREMSDEIDMGEVLHKIQKQREGSGTIDKEDKFKKVQKKFRETLKEIDRNMGVQQDGGKRKFQQIDEKSDMKGKVEKHNKKSKLDGRIEGVK</sequence>
<keyword evidence="3" id="KW-1185">Reference proteome</keyword>
<evidence type="ECO:0000313" key="2">
    <source>
        <dbReference type="EMBL" id="KAL3513705.1"/>
    </source>
</evidence>
<feature type="region of interest" description="Disordered" evidence="1">
    <location>
        <begin position="69"/>
        <end position="109"/>
    </location>
</feature>
<comment type="caution">
    <text evidence="2">The sequence shown here is derived from an EMBL/GenBank/DDBJ whole genome shotgun (WGS) entry which is preliminary data.</text>
</comment>
<feature type="compositionally biased region" description="Basic and acidic residues" evidence="1">
    <location>
        <begin position="74"/>
        <end position="109"/>
    </location>
</feature>
<proteinExistence type="predicted"/>
<dbReference type="Proteomes" id="UP001630127">
    <property type="component" value="Unassembled WGS sequence"/>
</dbReference>
<feature type="compositionally biased region" description="Basic and acidic residues" evidence="1">
    <location>
        <begin position="29"/>
        <end position="47"/>
    </location>
</feature>
<reference evidence="2 3" key="1">
    <citation type="submission" date="2024-11" db="EMBL/GenBank/DDBJ databases">
        <title>A near-complete genome assembly of Cinchona calisaya.</title>
        <authorList>
            <person name="Lian D.C."/>
            <person name="Zhao X.W."/>
            <person name="Wei L."/>
        </authorList>
    </citation>
    <scope>NUCLEOTIDE SEQUENCE [LARGE SCALE GENOMIC DNA]</scope>
    <source>
        <tissue evidence="2">Nenye</tissue>
    </source>
</reference>
<dbReference type="AlphaFoldDB" id="A0ABD2Z5Z0"/>
<gene>
    <name evidence="2" type="ORF">ACH5RR_026422</name>
</gene>